<evidence type="ECO:0000313" key="7">
    <source>
        <dbReference type="EMBL" id="KAK9809181.1"/>
    </source>
</evidence>
<dbReference type="EMBL" id="JALJOR010000011">
    <property type="protein sequence ID" value="KAK9809181.1"/>
    <property type="molecule type" value="Genomic_DNA"/>
</dbReference>
<dbReference type="GO" id="GO:0005524">
    <property type="term" value="F:ATP binding"/>
    <property type="evidence" value="ECO:0007669"/>
    <property type="project" value="UniProtKB-KW"/>
</dbReference>
<dbReference type="GO" id="GO:0038199">
    <property type="term" value="F:ethylene receptor activity"/>
    <property type="evidence" value="ECO:0007669"/>
    <property type="project" value="TreeGrafter"/>
</dbReference>
<keyword evidence="1" id="KW-0808">Transferase</keyword>
<gene>
    <name evidence="7" type="ORF">WJX72_010943</name>
</gene>
<evidence type="ECO:0000313" key="8">
    <source>
        <dbReference type="Proteomes" id="UP001489004"/>
    </source>
</evidence>
<dbReference type="GO" id="GO:0051740">
    <property type="term" value="F:ethylene binding"/>
    <property type="evidence" value="ECO:0007669"/>
    <property type="project" value="TreeGrafter"/>
</dbReference>
<comment type="caution">
    <text evidence="7">The sequence shown here is derived from an EMBL/GenBank/DDBJ whole genome shotgun (WGS) entry which is preliminary data.</text>
</comment>
<keyword evidence="2" id="KW-0479">Metal-binding</keyword>
<dbReference type="PANTHER" id="PTHR24423:SF633">
    <property type="entry name" value="ETHYLENE RECEPTOR 2"/>
    <property type="match status" value="1"/>
</dbReference>
<keyword evidence="4" id="KW-0067">ATP-binding</keyword>
<proteinExistence type="predicted"/>
<sequence length="210" mass="23746">MSVEQVADGVIAASYFAIPIALLYFLKSAPVRDRTTRIVLALFVAFILLCGCTHLLHLLDLERLNAIVMLLTAVVSVATATTLVKVIPDLLKLLVESEERTALLDEKCEHLTHWRVYNQTVLMVTSAMTGVIDHHQVAFDTLRSMFPGRRMYLRDPAEADSPKAGSEKLVQLPVHDKRVLLLDQELYIKHKSFFDDVAHELWVQFGYDMV</sequence>
<dbReference type="PANTHER" id="PTHR24423">
    <property type="entry name" value="TWO-COMPONENT SENSOR HISTIDINE KINASE"/>
    <property type="match status" value="1"/>
</dbReference>
<protein>
    <recommendedName>
        <fullName evidence="6">Ethylene receptor 1-like N-terminal domain-containing protein</fullName>
    </recommendedName>
</protein>
<dbReference type="InterPro" id="IPR058544">
    <property type="entry name" value="ETR1_N"/>
</dbReference>
<dbReference type="GO" id="GO:0005783">
    <property type="term" value="C:endoplasmic reticulum"/>
    <property type="evidence" value="ECO:0007669"/>
    <property type="project" value="TreeGrafter"/>
</dbReference>
<keyword evidence="5" id="KW-0812">Transmembrane</keyword>
<dbReference type="GO" id="GO:0016740">
    <property type="term" value="F:transferase activity"/>
    <property type="evidence" value="ECO:0007669"/>
    <property type="project" value="UniProtKB-KW"/>
</dbReference>
<keyword evidence="5" id="KW-1133">Transmembrane helix</keyword>
<evidence type="ECO:0000256" key="2">
    <source>
        <dbReference type="ARBA" id="ARBA00022723"/>
    </source>
</evidence>
<feature type="transmembrane region" description="Helical" evidence="5">
    <location>
        <begin position="64"/>
        <end position="84"/>
    </location>
</feature>
<feature type="transmembrane region" description="Helical" evidence="5">
    <location>
        <begin position="38"/>
        <end position="58"/>
    </location>
</feature>
<organism evidence="7 8">
    <name type="scientific">[Myrmecia] bisecta</name>
    <dbReference type="NCBI Taxonomy" id="41462"/>
    <lineage>
        <taxon>Eukaryota</taxon>
        <taxon>Viridiplantae</taxon>
        <taxon>Chlorophyta</taxon>
        <taxon>core chlorophytes</taxon>
        <taxon>Trebouxiophyceae</taxon>
        <taxon>Trebouxiales</taxon>
        <taxon>Trebouxiaceae</taxon>
        <taxon>Myrmecia</taxon>
    </lineage>
</organism>
<dbReference type="AlphaFoldDB" id="A0AAW1PID7"/>
<dbReference type="Pfam" id="PF25487">
    <property type="entry name" value="ETR1_N"/>
    <property type="match status" value="1"/>
</dbReference>
<evidence type="ECO:0000256" key="4">
    <source>
        <dbReference type="ARBA" id="ARBA00022840"/>
    </source>
</evidence>
<keyword evidence="5" id="KW-0472">Membrane</keyword>
<evidence type="ECO:0000256" key="3">
    <source>
        <dbReference type="ARBA" id="ARBA00022741"/>
    </source>
</evidence>
<evidence type="ECO:0000259" key="6">
    <source>
        <dbReference type="Pfam" id="PF25487"/>
    </source>
</evidence>
<dbReference type="GO" id="GO:0046872">
    <property type="term" value="F:metal ion binding"/>
    <property type="evidence" value="ECO:0007669"/>
    <property type="project" value="UniProtKB-KW"/>
</dbReference>
<keyword evidence="3" id="KW-0547">Nucleotide-binding</keyword>
<reference evidence="7 8" key="1">
    <citation type="journal article" date="2024" name="Nat. Commun.">
        <title>Phylogenomics reveals the evolutionary origins of lichenization in chlorophyte algae.</title>
        <authorList>
            <person name="Puginier C."/>
            <person name="Libourel C."/>
            <person name="Otte J."/>
            <person name="Skaloud P."/>
            <person name="Haon M."/>
            <person name="Grisel S."/>
            <person name="Petersen M."/>
            <person name="Berrin J.G."/>
            <person name="Delaux P.M."/>
            <person name="Dal Grande F."/>
            <person name="Keller J."/>
        </authorList>
    </citation>
    <scope>NUCLEOTIDE SEQUENCE [LARGE SCALE GENOMIC DNA]</scope>
    <source>
        <strain evidence="7 8">SAG 2043</strain>
    </source>
</reference>
<feature type="transmembrane region" description="Helical" evidence="5">
    <location>
        <begin position="6"/>
        <end position="26"/>
    </location>
</feature>
<feature type="domain" description="Ethylene receptor 1-like N-terminal" evidence="6">
    <location>
        <begin position="2"/>
        <end position="93"/>
    </location>
</feature>
<dbReference type="Proteomes" id="UP001489004">
    <property type="component" value="Unassembled WGS sequence"/>
</dbReference>
<name>A0AAW1PID7_9CHLO</name>
<evidence type="ECO:0000256" key="1">
    <source>
        <dbReference type="ARBA" id="ARBA00022679"/>
    </source>
</evidence>
<keyword evidence="8" id="KW-1185">Reference proteome</keyword>
<evidence type="ECO:0000256" key="5">
    <source>
        <dbReference type="SAM" id="Phobius"/>
    </source>
</evidence>
<accession>A0AAW1PID7</accession>